<reference evidence="2 3" key="4">
    <citation type="submission" date="2017-10" db="EMBL/GenBank/DDBJ databases">
        <title>Genome analyses suggest a sexual origin of heterokaryosis in a supposedly ancient asexual fungus.</title>
        <authorList>
            <person name="Corradi N."/>
            <person name="Sedzielewska K."/>
            <person name="Noel J."/>
            <person name="Charron P."/>
            <person name="Farinelli L."/>
            <person name="Marton T."/>
            <person name="Kruger M."/>
            <person name="Pelin A."/>
            <person name="Brachmann A."/>
            <person name="Corradi N."/>
        </authorList>
    </citation>
    <scope>NUCLEOTIDE SEQUENCE [LARGE SCALE GENOMIC DNA]</scope>
    <source>
        <strain evidence="2 3">A1</strain>
    </source>
</reference>
<evidence type="ECO:0000313" key="2">
    <source>
        <dbReference type="EMBL" id="PKC60339.1"/>
    </source>
</evidence>
<dbReference type="EMBL" id="LLXJ01000284">
    <property type="protein sequence ID" value="PKC11815.1"/>
    <property type="molecule type" value="Genomic_DNA"/>
</dbReference>
<reference evidence="2 3" key="3">
    <citation type="submission" date="2017-10" db="EMBL/GenBank/DDBJ databases">
        <title>Extensive intraspecific genome diversity in a model arbuscular mycorrhizal fungus.</title>
        <authorList>
            <person name="Chen E.C.H."/>
            <person name="Morin E."/>
            <person name="Baudet D."/>
            <person name="Noel J."/>
            <person name="Ndikumana S."/>
            <person name="Charron P."/>
            <person name="St-Onge C."/>
            <person name="Giorgi J."/>
            <person name="Grigoriev I.V."/>
            <person name="Roux C."/>
            <person name="Martin F.M."/>
            <person name="Corradi N."/>
        </authorList>
    </citation>
    <scope>NUCLEOTIDE SEQUENCE [LARGE SCALE GENOMIC DNA]</scope>
    <source>
        <strain evidence="2 3">A1</strain>
    </source>
</reference>
<comment type="caution">
    <text evidence="1">The sequence shown here is derived from an EMBL/GenBank/DDBJ whole genome shotgun (WGS) entry which is preliminary data.</text>
</comment>
<evidence type="ECO:0000313" key="3">
    <source>
        <dbReference type="Proteomes" id="UP000232688"/>
    </source>
</evidence>
<dbReference type="AlphaFoldDB" id="A0A2N0PYG0"/>
<accession>A0A2N0PYG0</accession>
<gene>
    <name evidence="2" type="ORF">RhiirA1_312510</name>
    <name evidence="1" type="ORF">RhiirA5_237131</name>
</gene>
<dbReference type="EMBL" id="LLXH01001161">
    <property type="protein sequence ID" value="PKC60339.1"/>
    <property type="molecule type" value="Genomic_DNA"/>
</dbReference>
<protein>
    <submittedName>
        <fullName evidence="1">Uncharacterized protein</fullName>
    </submittedName>
</protein>
<organism evidence="1 4">
    <name type="scientific">Rhizophagus irregularis</name>
    <dbReference type="NCBI Taxonomy" id="588596"/>
    <lineage>
        <taxon>Eukaryota</taxon>
        <taxon>Fungi</taxon>
        <taxon>Fungi incertae sedis</taxon>
        <taxon>Mucoromycota</taxon>
        <taxon>Glomeromycotina</taxon>
        <taxon>Glomeromycetes</taxon>
        <taxon>Glomerales</taxon>
        <taxon>Glomeraceae</taxon>
        <taxon>Rhizophagus</taxon>
    </lineage>
</organism>
<evidence type="ECO:0000313" key="1">
    <source>
        <dbReference type="EMBL" id="PKC11815.1"/>
    </source>
</evidence>
<evidence type="ECO:0000313" key="4">
    <source>
        <dbReference type="Proteomes" id="UP000232722"/>
    </source>
</evidence>
<name>A0A2N0PYG0_9GLOM</name>
<sequence>GLAVYKKFNKIYQLKIIQHQLGNSKEQQEFRNILLRMCNRESTINDWKILTTQIE</sequence>
<dbReference type="Proteomes" id="UP000232722">
    <property type="component" value="Unassembled WGS sequence"/>
</dbReference>
<feature type="non-terminal residue" evidence="1">
    <location>
        <position position="1"/>
    </location>
</feature>
<reference evidence="1 4" key="1">
    <citation type="submission" date="2016-04" db="EMBL/GenBank/DDBJ databases">
        <title>Genome analyses suggest a sexual origin of heterokaryosis in a supposedly ancient asexual fungus.</title>
        <authorList>
            <person name="Ropars J."/>
            <person name="Sedzielewska K."/>
            <person name="Noel J."/>
            <person name="Charron P."/>
            <person name="Farinelli L."/>
            <person name="Marton T."/>
            <person name="Kruger M."/>
            <person name="Pelin A."/>
            <person name="Brachmann A."/>
            <person name="Corradi N."/>
        </authorList>
    </citation>
    <scope>NUCLEOTIDE SEQUENCE [LARGE SCALE GENOMIC DNA]</scope>
    <source>
        <strain evidence="1 4">A5</strain>
    </source>
</reference>
<dbReference type="VEuPathDB" id="FungiDB:RhiirA1_312510"/>
<dbReference type="Proteomes" id="UP000232688">
    <property type="component" value="Unassembled WGS sequence"/>
</dbReference>
<reference evidence="1 4" key="2">
    <citation type="submission" date="2017-09" db="EMBL/GenBank/DDBJ databases">
        <title>Extensive intraspecific genome diversity in a model arbuscular mycorrhizal fungus.</title>
        <authorList>
            <person name="Chen E.C."/>
            <person name="Morin E."/>
            <person name="Beaudet D."/>
            <person name="Noel J."/>
            <person name="Ndikumana S."/>
            <person name="Charron P."/>
            <person name="St-Onge C."/>
            <person name="Giorgi J."/>
            <person name="Grigoriev I.V."/>
            <person name="Roux C."/>
            <person name="Martin F.M."/>
            <person name="Corradi N."/>
        </authorList>
    </citation>
    <scope>NUCLEOTIDE SEQUENCE [LARGE SCALE GENOMIC DNA]</scope>
    <source>
        <strain evidence="1 4">A5</strain>
    </source>
</reference>
<feature type="non-terminal residue" evidence="1">
    <location>
        <position position="55"/>
    </location>
</feature>
<proteinExistence type="predicted"/>